<evidence type="ECO:0000259" key="1">
    <source>
        <dbReference type="Pfam" id="PF18348"/>
    </source>
</evidence>
<dbReference type="Proteomes" id="UP001379235">
    <property type="component" value="Unassembled WGS sequence"/>
</dbReference>
<proteinExistence type="predicted"/>
<evidence type="ECO:0000313" key="3">
    <source>
        <dbReference type="Proteomes" id="UP001379235"/>
    </source>
</evidence>
<dbReference type="Pfam" id="PF18348">
    <property type="entry name" value="SH3_16"/>
    <property type="match status" value="1"/>
</dbReference>
<evidence type="ECO:0000313" key="2">
    <source>
        <dbReference type="EMBL" id="MEJ6009548.1"/>
    </source>
</evidence>
<keyword evidence="3" id="KW-1185">Reference proteome</keyword>
<sequence length="118" mass="12150">MSELASLDTNLDGRNFAMTGPMKIADPAHTPVRGDLAHVRLAGCYFVPHYAVPAPHKVVAGGAQLLSSGRADAEVLAALPAGSHFDVLDIAGGQAWGQAGDENGLVGYVSMNQLKLAA</sequence>
<organism evidence="2 3">
    <name type="scientific">Novosphingobium aquae</name>
    <dbReference type="NCBI Taxonomy" id="3133435"/>
    <lineage>
        <taxon>Bacteria</taxon>
        <taxon>Pseudomonadati</taxon>
        <taxon>Pseudomonadota</taxon>
        <taxon>Alphaproteobacteria</taxon>
        <taxon>Sphingomonadales</taxon>
        <taxon>Sphingomonadaceae</taxon>
        <taxon>Novosphingobium</taxon>
    </lineage>
</organism>
<accession>A0ABU8S7V5</accession>
<feature type="domain" description="Bacterial dipeptidyl-peptidase SH3" evidence="1">
    <location>
        <begin position="65"/>
        <end position="114"/>
    </location>
</feature>
<gene>
    <name evidence="2" type="ORF">WG900_06415</name>
</gene>
<comment type="caution">
    <text evidence="2">The sequence shown here is derived from an EMBL/GenBank/DDBJ whole genome shotgun (WGS) entry which is preliminary data.</text>
</comment>
<reference evidence="2 3" key="1">
    <citation type="submission" date="2024-03" db="EMBL/GenBank/DDBJ databases">
        <authorList>
            <person name="Jo J.-H."/>
        </authorList>
    </citation>
    <scope>NUCLEOTIDE SEQUENCE [LARGE SCALE GENOMIC DNA]</scope>
    <source>
        <strain evidence="2 3">AS3R-12</strain>
    </source>
</reference>
<name>A0ABU8S7V5_9SPHN</name>
<dbReference type="InterPro" id="IPR041382">
    <property type="entry name" value="SH3_16"/>
</dbReference>
<dbReference type="EMBL" id="JBBHJY010000002">
    <property type="protein sequence ID" value="MEJ6009548.1"/>
    <property type="molecule type" value="Genomic_DNA"/>
</dbReference>
<dbReference type="RefSeq" id="WP_339965667.1">
    <property type="nucleotide sequence ID" value="NZ_JBBHJY010000002.1"/>
</dbReference>
<protein>
    <submittedName>
        <fullName evidence="2">SH3 domain-containing protein</fullName>
    </submittedName>
</protein>